<dbReference type="EMBL" id="CP058909">
    <property type="protein sequence ID" value="QLH84611.1"/>
    <property type="molecule type" value="Genomic_DNA"/>
</dbReference>
<evidence type="ECO:0000313" key="3">
    <source>
        <dbReference type="Proteomes" id="UP000509346"/>
    </source>
</evidence>
<dbReference type="OrthoDB" id="241880at2157"/>
<sequence length="224" mass="22538">MLDVFRRGPVAAACRWALVVAVTGVEAAALSVWLALLAGADPVSREVAVGVVVLAAAFLVGQFLVDLAVNGPAVGFPLGRTLGVALSETAVWTGWLAAVAALGGPRGAFVGGVAFAVALAVQHTAEVDALRGAPLGSRLVDPSTVGYSLVTAAGATAWLALETGLASVDPLAALAADAGFAPETVGLVALAAALLVEHVVGVAVARRECAERTAPAWFRRRSWT</sequence>
<feature type="transmembrane region" description="Helical" evidence="1">
    <location>
        <begin position="145"/>
        <end position="165"/>
    </location>
</feature>
<dbReference type="Proteomes" id="UP000509346">
    <property type="component" value="Chromosome"/>
</dbReference>
<name>A0A7D5T7C0_9EURY</name>
<accession>A0A7D5T7C0</accession>
<evidence type="ECO:0000313" key="2">
    <source>
        <dbReference type="EMBL" id="QLH84611.1"/>
    </source>
</evidence>
<keyword evidence="1" id="KW-0812">Transmembrane</keyword>
<proteinExistence type="predicted"/>
<feature type="transmembrane region" description="Helical" evidence="1">
    <location>
        <begin position="47"/>
        <end position="69"/>
    </location>
</feature>
<organism evidence="2 3">
    <name type="scientific">Halosimplex pelagicum</name>
    <dbReference type="NCBI Taxonomy" id="869886"/>
    <lineage>
        <taxon>Archaea</taxon>
        <taxon>Methanobacteriati</taxon>
        <taxon>Methanobacteriota</taxon>
        <taxon>Stenosarchaea group</taxon>
        <taxon>Halobacteria</taxon>
        <taxon>Halobacteriales</taxon>
        <taxon>Haloarculaceae</taxon>
        <taxon>Halosimplex</taxon>
    </lineage>
</organism>
<feature type="transmembrane region" description="Helical" evidence="1">
    <location>
        <begin position="12"/>
        <end position="35"/>
    </location>
</feature>
<feature type="transmembrane region" description="Helical" evidence="1">
    <location>
        <begin position="81"/>
        <end position="102"/>
    </location>
</feature>
<keyword evidence="1" id="KW-0472">Membrane</keyword>
<gene>
    <name evidence="2" type="ORF">HZS54_24515</name>
</gene>
<keyword evidence="1" id="KW-1133">Transmembrane helix</keyword>
<dbReference type="KEGG" id="hpel:HZS54_24515"/>
<dbReference type="RefSeq" id="WP_179919690.1">
    <property type="nucleotide sequence ID" value="NZ_CP058909.1"/>
</dbReference>
<dbReference type="AlphaFoldDB" id="A0A7D5T7C0"/>
<keyword evidence="3" id="KW-1185">Reference proteome</keyword>
<evidence type="ECO:0000256" key="1">
    <source>
        <dbReference type="SAM" id="Phobius"/>
    </source>
</evidence>
<dbReference type="GeneID" id="56085826"/>
<feature type="transmembrane region" description="Helical" evidence="1">
    <location>
        <begin position="185"/>
        <end position="205"/>
    </location>
</feature>
<protein>
    <submittedName>
        <fullName evidence="2">Uncharacterized protein</fullName>
    </submittedName>
</protein>
<reference evidence="2 3" key="1">
    <citation type="submission" date="2020-07" db="EMBL/GenBank/DDBJ databases">
        <title>Halosimplex litoreum sp. nov. and Halosimplex rubrum sp. nov., isolated from different salt environments.</title>
        <authorList>
            <person name="Cui H."/>
        </authorList>
    </citation>
    <scope>NUCLEOTIDE SEQUENCE [LARGE SCALE GENOMIC DNA]</scope>
    <source>
        <strain evidence="2 3">R2</strain>
    </source>
</reference>